<dbReference type="Gene3D" id="1.10.260.40">
    <property type="entry name" value="lambda repressor-like DNA-binding domains"/>
    <property type="match status" value="1"/>
</dbReference>
<feature type="domain" description="HTH cro/C1-type" evidence="1">
    <location>
        <begin position="38"/>
        <end position="94"/>
    </location>
</feature>
<proteinExistence type="predicted"/>
<dbReference type="SMART" id="SM00530">
    <property type="entry name" value="HTH_XRE"/>
    <property type="match status" value="1"/>
</dbReference>
<keyword evidence="2" id="KW-0238">DNA-binding</keyword>
<protein>
    <submittedName>
        <fullName evidence="2">XRE-type DNA-binding protein</fullName>
    </submittedName>
</protein>
<accession>A0ABS2R067</accession>
<evidence type="ECO:0000313" key="3">
    <source>
        <dbReference type="Proteomes" id="UP000823485"/>
    </source>
</evidence>
<dbReference type="InterPro" id="IPR010982">
    <property type="entry name" value="Lambda_DNA-bd_dom_sf"/>
</dbReference>
<name>A0ABS2R067_9BACI</name>
<dbReference type="GO" id="GO:0003677">
    <property type="term" value="F:DNA binding"/>
    <property type="evidence" value="ECO:0007669"/>
    <property type="project" value="UniProtKB-KW"/>
</dbReference>
<dbReference type="RefSeq" id="WP_205177831.1">
    <property type="nucleotide sequence ID" value="NZ_JAFBFH010000001.1"/>
</dbReference>
<reference evidence="2 3" key="1">
    <citation type="submission" date="2021-01" db="EMBL/GenBank/DDBJ databases">
        <title>Genomic Encyclopedia of Type Strains, Phase IV (KMG-IV): sequencing the most valuable type-strain genomes for metagenomic binning, comparative biology and taxonomic classification.</title>
        <authorList>
            <person name="Goeker M."/>
        </authorList>
    </citation>
    <scope>NUCLEOTIDE SEQUENCE [LARGE SCALE GENOMIC DNA]</scope>
    <source>
        <strain evidence="2 3">DSM 105453</strain>
    </source>
</reference>
<dbReference type="Pfam" id="PF13443">
    <property type="entry name" value="HTH_26"/>
    <property type="match status" value="1"/>
</dbReference>
<comment type="caution">
    <text evidence="2">The sequence shown here is derived from an EMBL/GenBank/DDBJ whole genome shotgun (WGS) entry which is preliminary data.</text>
</comment>
<keyword evidence="3" id="KW-1185">Reference proteome</keyword>
<sequence>MDDYRKNFLVGEDAVKALEEYDDTEDHLYDRVRVVIHLKQRMAERALTQMQLSEMSGVRQATISQLSRGYVERLHIPTLEKIAWALGIEDITQLITFELESEIMNMANPYGIEYDYPTKNKRKNSATRPEG</sequence>
<evidence type="ECO:0000313" key="2">
    <source>
        <dbReference type="EMBL" id="MBM7713037.1"/>
    </source>
</evidence>
<dbReference type="CDD" id="cd00093">
    <property type="entry name" value="HTH_XRE"/>
    <property type="match status" value="1"/>
</dbReference>
<organism evidence="2 3">
    <name type="scientific">Siminovitchia thermophila</name>
    <dbReference type="NCBI Taxonomy" id="1245522"/>
    <lineage>
        <taxon>Bacteria</taxon>
        <taxon>Bacillati</taxon>
        <taxon>Bacillota</taxon>
        <taxon>Bacilli</taxon>
        <taxon>Bacillales</taxon>
        <taxon>Bacillaceae</taxon>
        <taxon>Siminovitchia</taxon>
    </lineage>
</organism>
<evidence type="ECO:0000259" key="1">
    <source>
        <dbReference type="PROSITE" id="PS50943"/>
    </source>
</evidence>
<dbReference type="SUPFAM" id="SSF47413">
    <property type="entry name" value="lambda repressor-like DNA-binding domains"/>
    <property type="match status" value="1"/>
</dbReference>
<gene>
    <name evidence="2" type="ORF">JOC94_000003</name>
</gene>
<dbReference type="EMBL" id="JAFBFH010000001">
    <property type="protein sequence ID" value="MBM7713037.1"/>
    <property type="molecule type" value="Genomic_DNA"/>
</dbReference>
<dbReference type="PROSITE" id="PS50943">
    <property type="entry name" value="HTH_CROC1"/>
    <property type="match status" value="1"/>
</dbReference>
<dbReference type="InterPro" id="IPR001387">
    <property type="entry name" value="Cro/C1-type_HTH"/>
</dbReference>
<dbReference type="Proteomes" id="UP000823485">
    <property type="component" value="Unassembled WGS sequence"/>
</dbReference>